<sequence length="94" mass="10098">MKNNPLRSLFAPLLNSLDSGNGPYEYKPSFRKILMVVGLLFLVLATGCVLVAIYAGLLASLMPGVVFTLAGLCCVVVATLGTDRAVARIWNNRK</sequence>
<evidence type="ECO:0000313" key="2">
    <source>
        <dbReference type="EMBL" id="MCY0964002.1"/>
    </source>
</evidence>
<dbReference type="AlphaFoldDB" id="A0A9X3EAK5"/>
<organism evidence="2 3">
    <name type="scientific">Parathalassolituus penaei</name>
    <dbReference type="NCBI Taxonomy" id="2997323"/>
    <lineage>
        <taxon>Bacteria</taxon>
        <taxon>Pseudomonadati</taxon>
        <taxon>Pseudomonadota</taxon>
        <taxon>Gammaproteobacteria</taxon>
        <taxon>Oceanospirillales</taxon>
        <taxon>Oceanospirillaceae</taxon>
        <taxon>Parathalassolituus</taxon>
    </lineage>
</organism>
<feature type="transmembrane region" description="Helical" evidence="1">
    <location>
        <begin position="33"/>
        <end position="55"/>
    </location>
</feature>
<dbReference type="Proteomes" id="UP001150830">
    <property type="component" value="Unassembled WGS sequence"/>
</dbReference>
<protein>
    <submittedName>
        <fullName evidence="2">Uncharacterized protein</fullName>
    </submittedName>
</protein>
<proteinExistence type="predicted"/>
<feature type="transmembrane region" description="Helical" evidence="1">
    <location>
        <begin position="61"/>
        <end position="81"/>
    </location>
</feature>
<name>A0A9X3EAK5_9GAMM</name>
<keyword evidence="1" id="KW-0472">Membrane</keyword>
<comment type="caution">
    <text evidence="2">The sequence shown here is derived from an EMBL/GenBank/DDBJ whole genome shotgun (WGS) entry which is preliminary data.</text>
</comment>
<evidence type="ECO:0000256" key="1">
    <source>
        <dbReference type="SAM" id="Phobius"/>
    </source>
</evidence>
<evidence type="ECO:0000313" key="3">
    <source>
        <dbReference type="Proteomes" id="UP001150830"/>
    </source>
</evidence>
<dbReference type="RefSeq" id="WP_283172221.1">
    <property type="nucleotide sequence ID" value="NZ_JAPNOA010000009.1"/>
</dbReference>
<accession>A0A9X3EAK5</accession>
<reference evidence="2" key="1">
    <citation type="submission" date="2022-11" db="EMBL/GenBank/DDBJ databases">
        <title>Parathalassolutuus dongxingensis gen. nov., sp. nov., a novel member of family Oceanospirillaceae isolated from a coastal shrimp pond in Guangxi, China.</title>
        <authorList>
            <person name="Chen H."/>
        </authorList>
    </citation>
    <scope>NUCLEOTIDE SEQUENCE</scope>
    <source>
        <strain evidence="2">G-43</strain>
    </source>
</reference>
<keyword evidence="1" id="KW-0812">Transmembrane</keyword>
<gene>
    <name evidence="2" type="ORF">OUO13_02275</name>
</gene>
<dbReference type="EMBL" id="JAPNOA010000009">
    <property type="protein sequence ID" value="MCY0964002.1"/>
    <property type="molecule type" value="Genomic_DNA"/>
</dbReference>
<keyword evidence="3" id="KW-1185">Reference proteome</keyword>
<keyword evidence="1" id="KW-1133">Transmembrane helix</keyword>